<protein>
    <submittedName>
        <fullName evidence="2">SAC3/GANP/Nin1/mts3/eIF-3 p25</fullName>
    </submittedName>
</protein>
<proteinExistence type="predicted"/>
<comment type="caution">
    <text evidence="2">The sequence shown here is derived from an EMBL/GenBank/DDBJ whole genome shotgun (WGS) entry which is preliminary data.</text>
</comment>
<dbReference type="Proteomes" id="UP000019335">
    <property type="component" value="Chromosome 7"/>
</dbReference>
<dbReference type="GO" id="GO:0070390">
    <property type="term" value="C:transcription export complex 2"/>
    <property type="evidence" value="ECO:0007669"/>
    <property type="project" value="TreeGrafter"/>
</dbReference>
<dbReference type="GO" id="GO:0005737">
    <property type="term" value="C:cytoplasm"/>
    <property type="evidence" value="ECO:0007669"/>
    <property type="project" value="TreeGrafter"/>
</dbReference>
<evidence type="ECO:0000313" key="3">
    <source>
        <dbReference type="Proteomes" id="UP000019335"/>
    </source>
</evidence>
<feature type="domain" description="SAC3/GANP/THP3 conserved" evidence="1">
    <location>
        <begin position="2"/>
        <end position="102"/>
    </location>
</feature>
<dbReference type="InterPro" id="IPR005062">
    <property type="entry name" value="SAC3/GANP/THP3_conserved"/>
</dbReference>
<dbReference type="PANTHER" id="PTHR12436">
    <property type="entry name" value="80 KDA MCM3-ASSOCIATED PROTEIN"/>
    <property type="match status" value="1"/>
</dbReference>
<evidence type="ECO:0000259" key="1">
    <source>
        <dbReference type="Pfam" id="PF03399"/>
    </source>
</evidence>
<dbReference type="AlphaFoldDB" id="W7TUP9"/>
<reference evidence="2 3" key="1">
    <citation type="journal article" date="2014" name="Mol. Plant">
        <title>Chromosome Scale Genome Assembly and Transcriptome Profiling of Nannochloropsis gaditana in Nitrogen Depletion.</title>
        <authorList>
            <person name="Corteggiani Carpinelli E."/>
            <person name="Telatin A."/>
            <person name="Vitulo N."/>
            <person name="Forcato C."/>
            <person name="D'Angelo M."/>
            <person name="Schiavon R."/>
            <person name="Vezzi A."/>
            <person name="Giacometti G.M."/>
            <person name="Morosinotto T."/>
            <person name="Valle G."/>
        </authorList>
    </citation>
    <scope>NUCLEOTIDE SEQUENCE [LARGE SCALE GENOMIC DNA]</scope>
    <source>
        <strain evidence="2 3">B-31</strain>
    </source>
</reference>
<organism evidence="2 3">
    <name type="scientific">Nannochloropsis gaditana</name>
    <dbReference type="NCBI Taxonomy" id="72520"/>
    <lineage>
        <taxon>Eukaryota</taxon>
        <taxon>Sar</taxon>
        <taxon>Stramenopiles</taxon>
        <taxon>Ochrophyta</taxon>
        <taxon>Eustigmatophyceae</taxon>
        <taxon>Eustigmatales</taxon>
        <taxon>Monodopsidaceae</taxon>
        <taxon>Nannochloropsis</taxon>
    </lineage>
</organism>
<gene>
    <name evidence="2" type="ORF">Naga_100038g28</name>
</gene>
<dbReference type="OrthoDB" id="264795at2759"/>
<dbReference type="Pfam" id="PF03399">
    <property type="entry name" value="SAC3_GANP"/>
    <property type="match status" value="2"/>
</dbReference>
<feature type="domain" description="SAC3/GANP/THP3 conserved" evidence="1">
    <location>
        <begin position="126"/>
        <end position="253"/>
    </location>
</feature>
<name>W7TUP9_9STRA</name>
<dbReference type="InterPro" id="IPR045107">
    <property type="entry name" value="SAC3/GANP/THP3"/>
</dbReference>
<dbReference type="EMBL" id="AZIL01000516">
    <property type="protein sequence ID" value="EWM27243.1"/>
    <property type="molecule type" value="Genomic_DNA"/>
</dbReference>
<accession>W7TUP9</accession>
<dbReference type="Gene3D" id="1.25.40.990">
    <property type="match status" value="1"/>
</dbReference>
<dbReference type="GO" id="GO:0006406">
    <property type="term" value="P:mRNA export from nucleus"/>
    <property type="evidence" value="ECO:0007669"/>
    <property type="project" value="TreeGrafter"/>
</dbReference>
<evidence type="ECO:0000313" key="2">
    <source>
        <dbReference type="EMBL" id="EWM27243.1"/>
    </source>
</evidence>
<dbReference type="PANTHER" id="PTHR12436:SF3">
    <property type="entry name" value="GERMINAL-CENTER ASSOCIATED NUCLEAR PROTEIN"/>
    <property type="match status" value="1"/>
</dbReference>
<keyword evidence="3" id="KW-1185">Reference proteome</keyword>
<sequence length="365" mass="42284">MSDRFMAVRKDIIVQGLAGSGAQAIYKRIIRFHILFDYLLTEQVPPVFDAHMGLNAVRSGLATLLDFFQNAHKHGRMADSENEVEPHLDEFLAYYTLLQLHDVLSSGERREAGPCDGDGWTKLFLHTYRVLEETELKSCENSKTKLRRRDFSLPRTQWALQYAKALAAGNWARFHRLCMNWDLVLREEDRTFHVLARCLIFKLFPITRRRSMELWSKVMFQKEKMSVDEVQRLLCFGNAKQTFDFMRLFGLELSCYCTCTSSDMKEGGRKQNAWERPESSSTATVTGCSQKKGINCHLYYKPRDALLHSPSIAQTYEDRQNIQATLCPRQDSWVLDAANMGEENLREGKIATEKLQELWKGMKKK</sequence>